<evidence type="ECO:0000313" key="3">
    <source>
        <dbReference type="Proteomes" id="UP000434639"/>
    </source>
</evidence>
<dbReference type="InterPro" id="IPR001509">
    <property type="entry name" value="Epimerase_deHydtase"/>
</dbReference>
<name>A0A7X2S9A0_9BACI</name>
<dbReference type="EMBL" id="WMIB01000022">
    <property type="protein sequence ID" value="MTH55041.1"/>
    <property type="molecule type" value="Genomic_DNA"/>
</dbReference>
<dbReference type="InterPro" id="IPR036291">
    <property type="entry name" value="NAD(P)-bd_dom_sf"/>
</dbReference>
<dbReference type="InterPro" id="IPR050177">
    <property type="entry name" value="Lipid_A_modif_metabolic_enz"/>
</dbReference>
<comment type="caution">
    <text evidence="2">The sequence shown here is derived from an EMBL/GenBank/DDBJ whole genome shotgun (WGS) entry which is preliminary data.</text>
</comment>
<dbReference type="PANTHER" id="PTHR43245">
    <property type="entry name" value="BIFUNCTIONAL POLYMYXIN RESISTANCE PROTEIN ARNA"/>
    <property type="match status" value="1"/>
</dbReference>
<dbReference type="AlphaFoldDB" id="A0A7X2S9A0"/>
<keyword evidence="3" id="KW-1185">Reference proteome</keyword>
<feature type="domain" description="NAD-dependent epimerase/dehydratase" evidence="1">
    <location>
        <begin position="4"/>
        <end position="236"/>
    </location>
</feature>
<dbReference type="OrthoDB" id="9771073at2"/>
<gene>
    <name evidence="2" type="ORF">GKZ89_16680</name>
</gene>
<sequence>MKKVLVTGGCGFIGSHIVEELIESSYQVAIIDNMVTGNKKNIEGLDRVELFEHDITDPGVVELVVSINPDYIIHQAAQVSVAHSVKDMNYDEQVNIAGSLNIIKAAAACKAEKLVFASSAAVYGNPEYLPIDTEHPVSPQSPYGLSKLTVEKYLEICHELYGLDYTALRYANVYGPRQDAHGEGGVIAIFSEKIAKADAPVIYGDGEQSRDFVYVKDVAHANVQALTNGSRQVLNVSRTESITVNQLFEVMARIAGQELKPFYEEERAGDIKHSKLCNKKTISELKWNPEVGLEEGLRKTLEFYQMA</sequence>
<proteinExistence type="predicted"/>
<organism evidence="2 3">
    <name type="scientific">Metabacillus mangrovi</name>
    <dbReference type="NCBI Taxonomy" id="1491830"/>
    <lineage>
        <taxon>Bacteria</taxon>
        <taxon>Bacillati</taxon>
        <taxon>Bacillota</taxon>
        <taxon>Bacilli</taxon>
        <taxon>Bacillales</taxon>
        <taxon>Bacillaceae</taxon>
        <taxon>Metabacillus</taxon>
    </lineage>
</organism>
<evidence type="ECO:0000313" key="2">
    <source>
        <dbReference type="EMBL" id="MTH55041.1"/>
    </source>
</evidence>
<dbReference type="PANTHER" id="PTHR43245:SF13">
    <property type="entry name" value="UDP-D-APIOSE_UDP-D-XYLOSE SYNTHASE 2"/>
    <property type="match status" value="1"/>
</dbReference>
<dbReference type="Gene3D" id="3.40.50.720">
    <property type="entry name" value="NAD(P)-binding Rossmann-like Domain"/>
    <property type="match status" value="1"/>
</dbReference>
<reference evidence="2 3" key="1">
    <citation type="journal article" date="2017" name="Int. J. Syst. Evol. Microbiol.">
        <title>Bacillus mangrovi sp. nov., isolated from a sediment sample from a mangrove forest.</title>
        <authorList>
            <person name="Gupta V."/>
            <person name="Singh P.K."/>
            <person name="Korpole S."/>
            <person name="Tanuku N.R.S."/>
            <person name="Pinnaka A.K."/>
        </authorList>
    </citation>
    <scope>NUCLEOTIDE SEQUENCE [LARGE SCALE GENOMIC DNA]</scope>
    <source>
        <strain evidence="2 3">KCTC 33872</strain>
    </source>
</reference>
<protein>
    <submittedName>
        <fullName evidence="2">NAD-dependent epimerase/dehydratase family protein</fullName>
    </submittedName>
</protein>
<dbReference type="SUPFAM" id="SSF51735">
    <property type="entry name" value="NAD(P)-binding Rossmann-fold domains"/>
    <property type="match status" value="1"/>
</dbReference>
<dbReference type="Proteomes" id="UP000434639">
    <property type="component" value="Unassembled WGS sequence"/>
</dbReference>
<accession>A0A7X2S9A0</accession>
<dbReference type="RefSeq" id="WP_155113553.1">
    <property type="nucleotide sequence ID" value="NZ_WMIB01000022.1"/>
</dbReference>
<dbReference type="Pfam" id="PF01370">
    <property type="entry name" value="Epimerase"/>
    <property type="match status" value="1"/>
</dbReference>
<evidence type="ECO:0000259" key="1">
    <source>
        <dbReference type="Pfam" id="PF01370"/>
    </source>
</evidence>